<evidence type="ECO:0000313" key="2">
    <source>
        <dbReference type="Proteomes" id="UP000009215"/>
    </source>
</evidence>
<organism evidence="1 2">
    <name type="scientific">Streptococcus dysgalactiae subsp. equisimilis AC-2713</name>
    <dbReference type="NCBI Taxonomy" id="759913"/>
    <lineage>
        <taxon>Bacteria</taxon>
        <taxon>Bacillati</taxon>
        <taxon>Bacillota</taxon>
        <taxon>Bacilli</taxon>
        <taxon>Lactobacillales</taxon>
        <taxon>Streptococcaceae</taxon>
        <taxon>Streptococcus</taxon>
    </lineage>
</organism>
<gene>
    <name evidence="1" type="ORF">SDSE_2049</name>
</gene>
<dbReference type="KEGG" id="sdc:SDSE_2049"/>
<dbReference type="AlphaFoldDB" id="A0AB33R9S0"/>
<accession>A0AB33R9S0</accession>
<dbReference type="EMBL" id="HE858529">
    <property type="protein sequence ID" value="CCI63530.1"/>
    <property type="molecule type" value="Genomic_DNA"/>
</dbReference>
<sequence>MLEALGFFVVFQSVLKNNRYKTVFWQPFIRKESSGCSVITSSLTNSFSLSESKFKKREI</sequence>
<protein>
    <submittedName>
        <fullName evidence="1">Uncharacterized protein</fullName>
    </submittedName>
</protein>
<dbReference type="Proteomes" id="UP000009215">
    <property type="component" value="Chromosome"/>
</dbReference>
<evidence type="ECO:0000313" key="1">
    <source>
        <dbReference type="EMBL" id="CCI63530.1"/>
    </source>
</evidence>
<proteinExistence type="predicted"/>
<name>A0AB33R9S0_STREQ</name>
<reference evidence="1 2" key="1">
    <citation type="submission" date="2012-05" db="EMBL/GenBank/DDBJ databases">
        <title>Complete genome sequence of a Streptococcus dysgalactiae subsp. equisimilis strain possessing Lancefield's group A antigen.</title>
        <authorList>
            <person name="Luetticken R."/>
            <person name="Bruellhoff K."/>
            <person name="Van der Linden M."/>
            <person name="Peltroche-Llacsahuanga H."/>
            <person name="Blom J."/>
            <person name="Weber-Lehmann J."/>
            <person name="Ferretti J.J."/>
            <person name="McShan W.M."/>
        </authorList>
    </citation>
    <scope>NUCLEOTIDE SEQUENCE [LARGE SCALE GENOMIC DNA]</scope>
    <source>
        <strain evidence="1 2">AC-2713</strain>
    </source>
</reference>